<reference evidence="13" key="1">
    <citation type="submission" date="2013-01" db="EMBL/GenBank/DDBJ databases">
        <title>Draft Genome Sequence of a Mulberry Tree, Morus notabilis C.K. Schneid.</title>
        <authorList>
            <person name="He N."/>
            <person name="Zhao S."/>
        </authorList>
    </citation>
    <scope>NUCLEOTIDE SEQUENCE</scope>
</reference>
<keyword evidence="8" id="KW-0539">Nucleus</keyword>
<dbReference type="PROSITE" id="PS50119">
    <property type="entry name" value="ZF_BBOX"/>
    <property type="match status" value="2"/>
</dbReference>
<organism evidence="12 13">
    <name type="scientific">Morus notabilis</name>
    <dbReference type="NCBI Taxonomy" id="981085"/>
    <lineage>
        <taxon>Eukaryota</taxon>
        <taxon>Viridiplantae</taxon>
        <taxon>Streptophyta</taxon>
        <taxon>Embryophyta</taxon>
        <taxon>Tracheophyta</taxon>
        <taxon>Spermatophyta</taxon>
        <taxon>Magnoliopsida</taxon>
        <taxon>eudicotyledons</taxon>
        <taxon>Gunneridae</taxon>
        <taxon>Pentapetalae</taxon>
        <taxon>rosids</taxon>
        <taxon>fabids</taxon>
        <taxon>Rosales</taxon>
        <taxon>Moraceae</taxon>
        <taxon>Moreae</taxon>
        <taxon>Morus</taxon>
    </lineage>
</organism>
<evidence type="ECO:0000313" key="12">
    <source>
        <dbReference type="EMBL" id="EXC04212.1"/>
    </source>
</evidence>
<sequence length="301" mass="32752">MKIQCDVCNKNEVSVFCTADEAALCSACDHRVHHANKLASKHQRFSLLHPSSKQFPVCDICHEKRAFLFCQQDRAILCRECDHPIHSANEHTQKHNRFLLTGVKLSATSAIYGSSSSDISVPNPKMTDQSSSLKKSVSVSPAISKPPNSVLTKNSASSTSTATTTMTNYDPLTNDEVGLTSSISEYLIETLPGWHVEDFLDSSSVAFGFCKGDDGISPFLDCDLETNLGSFSAENMGIWVPQAPAVAPPAYPTEMGKVLVGTKEGTNFKANSAARRWSDDGFTVPQINLPSSGSKRSRPFW</sequence>
<feature type="region of interest" description="Disordered" evidence="10">
    <location>
        <begin position="114"/>
        <end position="170"/>
    </location>
</feature>
<dbReference type="InterPro" id="IPR051979">
    <property type="entry name" value="B-box_zinc_finger"/>
</dbReference>
<evidence type="ECO:0000256" key="7">
    <source>
        <dbReference type="ARBA" id="ARBA00023163"/>
    </source>
</evidence>
<dbReference type="AlphaFoldDB" id="W9RR60"/>
<dbReference type="CDD" id="cd19821">
    <property type="entry name" value="Bbox1_BBX-like"/>
    <property type="match status" value="2"/>
</dbReference>
<keyword evidence="13" id="KW-1185">Reference proteome</keyword>
<evidence type="ECO:0000256" key="2">
    <source>
        <dbReference type="ARBA" id="ARBA00022723"/>
    </source>
</evidence>
<dbReference type="PANTHER" id="PTHR31832:SF52">
    <property type="entry name" value="B-BOX ZINC FINGER PROTEIN 21"/>
    <property type="match status" value="1"/>
</dbReference>
<evidence type="ECO:0000313" key="13">
    <source>
        <dbReference type="Proteomes" id="UP000030645"/>
    </source>
</evidence>
<evidence type="ECO:0000256" key="1">
    <source>
        <dbReference type="ARBA" id="ARBA00004123"/>
    </source>
</evidence>
<comment type="subcellular location">
    <subcellularLocation>
        <location evidence="1">Nucleus</location>
    </subcellularLocation>
</comment>
<dbReference type="PANTHER" id="PTHR31832">
    <property type="entry name" value="B-BOX ZINC FINGER PROTEIN 22"/>
    <property type="match status" value="1"/>
</dbReference>
<dbReference type="GO" id="GO:0005634">
    <property type="term" value="C:nucleus"/>
    <property type="evidence" value="ECO:0007669"/>
    <property type="project" value="UniProtKB-SubCell"/>
</dbReference>
<keyword evidence="5" id="KW-0862">Zinc</keyword>
<dbReference type="FunFam" id="3.30.160.60:FF:000856">
    <property type="entry name" value="B-box zinc finger protein 21"/>
    <property type="match status" value="1"/>
</dbReference>
<keyword evidence="6" id="KW-0805">Transcription regulation</keyword>
<evidence type="ECO:0000259" key="11">
    <source>
        <dbReference type="PROSITE" id="PS50119"/>
    </source>
</evidence>
<dbReference type="EMBL" id="KE345449">
    <property type="protein sequence ID" value="EXC04212.1"/>
    <property type="molecule type" value="Genomic_DNA"/>
</dbReference>
<accession>W9RR60</accession>
<proteinExistence type="predicted"/>
<evidence type="ECO:0000256" key="8">
    <source>
        <dbReference type="ARBA" id="ARBA00023242"/>
    </source>
</evidence>
<dbReference type="Gene3D" id="3.30.160.60">
    <property type="entry name" value="Classic Zinc Finger"/>
    <property type="match status" value="1"/>
</dbReference>
<dbReference type="eggNOG" id="ENOG502QUWE">
    <property type="taxonomic scope" value="Eukaryota"/>
</dbReference>
<name>W9RR60_9ROSA</name>
<dbReference type="Proteomes" id="UP000030645">
    <property type="component" value="Unassembled WGS sequence"/>
</dbReference>
<feature type="domain" description="B box-type" evidence="11">
    <location>
        <begin position="53"/>
        <end position="100"/>
    </location>
</feature>
<dbReference type="GO" id="GO:0009640">
    <property type="term" value="P:photomorphogenesis"/>
    <property type="evidence" value="ECO:0007669"/>
    <property type="project" value="TreeGrafter"/>
</dbReference>
<keyword evidence="7" id="KW-0804">Transcription</keyword>
<dbReference type="InterPro" id="IPR049808">
    <property type="entry name" value="CONSTANS-like_Bbox1"/>
</dbReference>
<dbReference type="GO" id="GO:0006355">
    <property type="term" value="P:regulation of DNA-templated transcription"/>
    <property type="evidence" value="ECO:0007669"/>
    <property type="project" value="TreeGrafter"/>
</dbReference>
<evidence type="ECO:0000256" key="5">
    <source>
        <dbReference type="ARBA" id="ARBA00022833"/>
    </source>
</evidence>
<keyword evidence="2" id="KW-0479">Metal-binding</keyword>
<dbReference type="KEGG" id="mnt:21402361"/>
<dbReference type="SMART" id="SM00336">
    <property type="entry name" value="BBOX"/>
    <property type="match status" value="2"/>
</dbReference>
<keyword evidence="4 9" id="KW-0863">Zinc-finger</keyword>
<evidence type="ECO:0000256" key="10">
    <source>
        <dbReference type="SAM" id="MobiDB-lite"/>
    </source>
</evidence>
<gene>
    <name evidence="12" type="ORF">L484_019421</name>
</gene>
<evidence type="ECO:0000256" key="4">
    <source>
        <dbReference type="ARBA" id="ARBA00022771"/>
    </source>
</evidence>
<evidence type="ECO:0000256" key="3">
    <source>
        <dbReference type="ARBA" id="ARBA00022737"/>
    </source>
</evidence>
<feature type="domain" description="B box-type" evidence="11">
    <location>
        <begin position="1"/>
        <end position="47"/>
    </location>
</feature>
<dbReference type="GO" id="GO:0000976">
    <property type="term" value="F:transcription cis-regulatory region binding"/>
    <property type="evidence" value="ECO:0007669"/>
    <property type="project" value="UniProtKB-ARBA"/>
</dbReference>
<keyword evidence="3" id="KW-0677">Repeat</keyword>
<dbReference type="InterPro" id="IPR000315">
    <property type="entry name" value="Znf_B-box"/>
</dbReference>
<protein>
    <submittedName>
        <fullName evidence="12">Putative salt tolerance-like protein</fullName>
    </submittedName>
</protein>
<dbReference type="OrthoDB" id="153872at2759"/>
<dbReference type="Pfam" id="PF00643">
    <property type="entry name" value="zf-B_box"/>
    <property type="match status" value="1"/>
</dbReference>
<evidence type="ECO:0000256" key="9">
    <source>
        <dbReference type="PROSITE-ProRule" id="PRU00024"/>
    </source>
</evidence>
<feature type="compositionally biased region" description="Low complexity" evidence="10">
    <location>
        <begin position="130"/>
        <end position="140"/>
    </location>
</feature>
<dbReference type="GO" id="GO:0008270">
    <property type="term" value="F:zinc ion binding"/>
    <property type="evidence" value="ECO:0007669"/>
    <property type="project" value="UniProtKB-KW"/>
</dbReference>
<evidence type="ECO:0000256" key="6">
    <source>
        <dbReference type="ARBA" id="ARBA00023015"/>
    </source>
</evidence>
<feature type="compositionally biased region" description="Low complexity" evidence="10">
    <location>
        <begin position="155"/>
        <end position="165"/>
    </location>
</feature>